<organism evidence="1">
    <name type="scientific">Sigmofec virus UA08Rod_6521</name>
    <dbReference type="NCBI Taxonomy" id="2929233"/>
    <lineage>
        <taxon>Viruses</taxon>
        <taxon>Monodnaviria</taxon>
        <taxon>Sangervirae</taxon>
        <taxon>Phixviricota</taxon>
        <taxon>Malgrandaviricetes</taxon>
        <taxon>Petitvirales</taxon>
        <taxon>Microviridae</taxon>
    </lineage>
</organism>
<evidence type="ECO:0000313" key="1">
    <source>
        <dbReference type="EMBL" id="UPW40842.1"/>
    </source>
</evidence>
<dbReference type="EMBL" id="OM869506">
    <property type="protein sequence ID" value="UPW40842.1"/>
    <property type="molecule type" value="Genomic_DNA"/>
</dbReference>
<accession>A0A976R771</accession>
<proteinExistence type="predicted"/>
<protein>
    <submittedName>
        <fullName evidence="1">Uncharacterized protein</fullName>
    </submittedName>
</protein>
<sequence length="39" mass="4850">MRRRRKLSGRANRKLFRNSVRRTDRRNVTRRVPRGGYHL</sequence>
<reference evidence="1" key="1">
    <citation type="submission" date="2022-02" db="EMBL/GenBank/DDBJ databases">
        <title>Towards deciphering the DNA virus diversity associated with rodent species in the families Cricetidae and Heteromyidae.</title>
        <authorList>
            <person name="Lund M."/>
            <person name="Larsen B.B."/>
            <person name="Gryseels S."/>
            <person name="Kraberger S."/>
            <person name="Rowsey D.M."/>
            <person name="Steger L."/>
            <person name="Yule K.M."/>
            <person name="Upham N.S."/>
            <person name="Worobey M."/>
            <person name="Van Doorslaer K."/>
            <person name="Varsani A."/>
        </authorList>
    </citation>
    <scope>NUCLEOTIDE SEQUENCE</scope>
    <source>
        <strain evidence="1">UA08Rod_6521</strain>
    </source>
</reference>
<name>A0A976R771_9VIRU</name>